<reference evidence="3 4" key="1">
    <citation type="submission" date="2017-02" db="EMBL/GenBank/DDBJ databases">
        <authorList>
            <person name="Peterson S.W."/>
        </authorList>
    </citation>
    <scope>NUCLEOTIDE SEQUENCE [LARGE SCALE GENOMIC DNA]</scope>
    <source>
        <strain evidence="3 4">P15</strain>
    </source>
</reference>
<dbReference type="EMBL" id="FUZV01000001">
    <property type="protein sequence ID" value="SKC59307.1"/>
    <property type="molecule type" value="Genomic_DNA"/>
</dbReference>
<feature type="region of interest" description="Disordered" evidence="1">
    <location>
        <begin position="23"/>
        <end position="79"/>
    </location>
</feature>
<dbReference type="AlphaFoldDB" id="A0A1T5K6D9"/>
<evidence type="ECO:0000313" key="4">
    <source>
        <dbReference type="Proteomes" id="UP000190341"/>
    </source>
</evidence>
<organism evidence="3 4">
    <name type="scientific">Pseudoxanthomonas indica</name>
    <dbReference type="NCBI Taxonomy" id="428993"/>
    <lineage>
        <taxon>Bacteria</taxon>
        <taxon>Pseudomonadati</taxon>
        <taxon>Pseudomonadota</taxon>
        <taxon>Gammaproteobacteria</taxon>
        <taxon>Lysobacterales</taxon>
        <taxon>Lysobacteraceae</taxon>
        <taxon>Pseudoxanthomonas</taxon>
    </lineage>
</organism>
<dbReference type="Proteomes" id="UP000190341">
    <property type="component" value="Unassembled WGS sequence"/>
</dbReference>
<evidence type="ECO:0008006" key="5">
    <source>
        <dbReference type="Google" id="ProtNLM"/>
    </source>
</evidence>
<keyword evidence="4" id="KW-1185">Reference proteome</keyword>
<dbReference type="STRING" id="428993.SAMN06296058_1418"/>
<accession>A0A1T5K6D9</accession>
<feature type="signal peptide" evidence="2">
    <location>
        <begin position="1"/>
        <end position="21"/>
    </location>
</feature>
<feature type="chain" id="PRO_5013024543" description="PsiF repeat-containing protein" evidence="2">
    <location>
        <begin position="22"/>
        <end position="79"/>
    </location>
</feature>
<evidence type="ECO:0000256" key="2">
    <source>
        <dbReference type="SAM" id="SignalP"/>
    </source>
</evidence>
<dbReference type="RefSeq" id="WP_139381436.1">
    <property type="nucleotide sequence ID" value="NZ_BMCL01000002.1"/>
</dbReference>
<gene>
    <name evidence="3" type="ORF">SAMN06296058_1418</name>
</gene>
<keyword evidence="2" id="KW-0732">Signal</keyword>
<proteinExistence type="predicted"/>
<evidence type="ECO:0000256" key="1">
    <source>
        <dbReference type="SAM" id="MobiDB-lite"/>
    </source>
</evidence>
<sequence>MKLRTPLLALGLSLATVSAFATNPPQSSEATAKPAVSAKVKPADTAAKDKHDCAKRNKMGHCEQWSAKPSAQKPAEVKH</sequence>
<evidence type="ECO:0000313" key="3">
    <source>
        <dbReference type="EMBL" id="SKC59307.1"/>
    </source>
</evidence>
<feature type="compositionally biased region" description="Basic and acidic residues" evidence="1">
    <location>
        <begin position="46"/>
        <end position="55"/>
    </location>
</feature>
<protein>
    <recommendedName>
        <fullName evidence="5">PsiF repeat-containing protein</fullName>
    </recommendedName>
</protein>
<name>A0A1T5K6D9_9GAMM</name>
<feature type="compositionally biased region" description="Low complexity" evidence="1">
    <location>
        <begin position="30"/>
        <end position="40"/>
    </location>
</feature>